<gene>
    <name evidence="1" type="ORF">D1868_08890</name>
</gene>
<accession>A0A650CR10</accession>
<dbReference type="EMBL" id="CP045483">
    <property type="protein sequence ID" value="QGR20092.1"/>
    <property type="molecule type" value="Genomic_DNA"/>
</dbReference>
<dbReference type="RefSeq" id="WP_156007540.1">
    <property type="nucleotide sequence ID" value="NZ_CP045483.1"/>
</dbReference>
<dbReference type="InterPro" id="IPR018686">
    <property type="entry name" value="DUF2175"/>
</dbReference>
<proteinExistence type="predicted"/>
<dbReference type="OrthoDB" id="57156at2157"/>
<dbReference type="Pfam" id="PF09943">
    <property type="entry name" value="DUF2175"/>
    <property type="match status" value="1"/>
</dbReference>
<dbReference type="Proteomes" id="UP000423396">
    <property type="component" value="Chromosome"/>
</dbReference>
<evidence type="ECO:0000313" key="2">
    <source>
        <dbReference type="Proteomes" id="UP000423396"/>
    </source>
</evidence>
<keyword evidence="2" id="KW-1185">Reference proteome</keyword>
<sequence>MSRPQTKWSCGLCGNPIYWDELFTYLSNKAVVHFTCLKEKALKTARVSQDTMNIVLDSLQDELNKIVVYKQRISKAGDNEEVKKALEQTEKDAEKNAAILTRLVEKLSSITS</sequence>
<evidence type="ECO:0000313" key="1">
    <source>
        <dbReference type="EMBL" id="QGR20092.1"/>
    </source>
</evidence>
<organism evidence="1 2">
    <name type="scientific">Stygiolobus azoricus</name>
    <dbReference type="NCBI Taxonomy" id="41675"/>
    <lineage>
        <taxon>Archaea</taxon>
        <taxon>Thermoproteota</taxon>
        <taxon>Thermoprotei</taxon>
        <taxon>Sulfolobales</taxon>
        <taxon>Sulfolobaceae</taxon>
        <taxon>Stygiolobus</taxon>
    </lineage>
</organism>
<dbReference type="KEGG" id="sazo:D1868_08890"/>
<dbReference type="AlphaFoldDB" id="A0A650CR10"/>
<dbReference type="GeneID" id="42799182"/>
<protein>
    <submittedName>
        <fullName evidence="1">DUF2175 domain-containing protein</fullName>
    </submittedName>
</protein>
<reference evidence="1 2" key="1">
    <citation type="submission" date="2019-10" db="EMBL/GenBank/DDBJ databases">
        <title>Genome Sequences from Six Type Strain Members of the Archaeal Family Sulfolobaceae: Acidianus ambivalens, Acidianus infernus, Metallosphaera prunae, Stygiolobus azoricus, Sulfolobus metallicus, and Sulfurisphaera ohwakuensis.</title>
        <authorList>
            <person name="Counts J.A."/>
            <person name="Kelly R.M."/>
        </authorList>
    </citation>
    <scope>NUCLEOTIDE SEQUENCE [LARGE SCALE GENOMIC DNA]</scope>
    <source>
        <strain evidence="1 2">FC6</strain>
    </source>
</reference>
<dbReference type="Gene3D" id="6.10.140.1960">
    <property type="match status" value="1"/>
</dbReference>
<name>A0A650CR10_9CREN</name>